<feature type="domain" description="Type II secretion system protein GspF" evidence="7">
    <location>
        <begin position="154"/>
        <end position="279"/>
    </location>
</feature>
<evidence type="ECO:0000256" key="3">
    <source>
        <dbReference type="ARBA" id="ARBA00022692"/>
    </source>
</evidence>
<protein>
    <submittedName>
        <fullName evidence="8">Type II secretion system F family protein</fullName>
    </submittedName>
</protein>
<feature type="transmembrane region" description="Helical" evidence="6">
    <location>
        <begin position="90"/>
        <end position="109"/>
    </location>
</feature>
<evidence type="ECO:0000256" key="5">
    <source>
        <dbReference type="ARBA" id="ARBA00023136"/>
    </source>
</evidence>
<feature type="transmembrane region" description="Helical" evidence="6">
    <location>
        <begin position="263"/>
        <end position="285"/>
    </location>
</feature>
<sequence>MMLFIVAAAVGTFCLLCCILFYLWQLLLIAVPREDRSWRYPLPRALRMIWPAVRFMECNWGRRYPQQWLASAHRRLTTTGMTALMNERQFVSLSLFCALAASSLAGLAMLMLPGFYSLLLAPCAIAGMFYPCIWLRNMRAENVKSILRHLPIYLDLLSMAVSAGSKVTAALEYAVDKGPSGLLQHEFKRMLHDMESGLSRAEALRRMEQRVRIKQITHFSNAVIQAERMGSGLANTLKFQAERRRCECFQRAERQAMEVPVKLIFPLLVFILPVTLMVLAFPVVIQFMQEGIW</sequence>
<dbReference type="Proteomes" id="UP001596045">
    <property type="component" value="Unassembled WGS sequence"/>
</dbReference>
<dbReference type="PANTHER" id="PTHR35007:SF2">
    <property type="entry name" value="PILUS ASSEMBLE PROTEIN"/>
    <property type="match status" value="1"/>
</dbReference>
<feature type="transmembrane region" description="Helical" evidence="6">
    <location>
        <begin position="6"/>
        <end position="31"/>
    </location>
</feature>
<evidence type="ECO:0000259" key="7">
    <source>
        <dbReference type="Pfam" id="PF00482"/>
    </source>
</evidence>
<keyword evidence="2" id="KW-1003">Cell membrane</keyword>
<evidence type="ECO:0000256" key="6">
    <source>
        <dbReference type="SAM" id="Phobius"/>
    </source>
</evidence>
<feature type="transmembrane region" description="Helical" evidence="6">
    <location>
        <begin position="115"/>
        <end position="135"/>
    </location>
</feature>
<evidence type="ECO:0000256" key="2">
    <source>
        <dbReference type="ARBA" id="ARBA00022475"/>
    </source>
</evidence>
<evidence type="ECO:0000256" key="1">
    <source>
        <dbReference type="ARBA" id="ARBA00004651"/>
    </source>
</evidence>
<dbReference type="EMBL" id="JBHSMT010000028">
    <property type="protein sequence ID" value="MFC5475707.1"/>
    <property type="molecule type" value="Genomic_DNA"/>
</dbReference>
<dbReference type="Gene3D" id="1.20.81.30">
    <property type="entry name" value="Type II secretion system (T2SS), domain F"/>
    <property type="match status" value="1"/>
</dbReference>
<dbReference type="RefSeq" id="WP_378999250.1">
    <property type="nucleotide sequence ID" value="NZ_JBHSMT010000028.1"/>
</dbReference>
<evidence type="ECO:0000256" key="4">
    <source>
        <dbReference type="ARBA" id="ARBA00022989"/>
    </source>
</evidence>
<keyword evidence="5 6" id="KW-0472">Membrane</keyword>
<comment type="caution">
    <text evidence="8">The sequence shown here is derived from an EMBL/GenBank/DDBJ whole genome shotgun (WGS) entry which is preliminary data.</text>
</comment>
<evidence type="ECO:0000313" key="8">
    <source>
        <dbReference type="EMBL" id="MFC5475707.1"/>
    </source>
</evidence>
<proteinExistence type="predicted"/>
<dbReference type="Pfam" id="PF00482">
    <property type="entry name" value="T2SSF"/>
    <property type="match status" value="1"/>
</dbReference>
<gene>
    <name evidence="8" type="ORF">ACFPM8_17225</name>
</gene>
<name>A0ABW0MF56_9BURK</name>
<organism evidence="8 9">
    <name type="scientific">Paraherbaspirillum soli</name>
    <dbReference type="NCBI Taxonomy" id="631222"/>
    <lineage>
        <taxon>Bacteria</taxon>
        <taxon>Pseudomonadati</taxon>
        <taxon>Pseudomonadota</taxon>
        <taxon>Betaproteobacteria</taxon>
        <taxon>Burkholderiales</taxon>
        <taxon>Oxalobacteraceae</taxon>
        <taxon>Paraherbaspirillum</taxon>
    </lineage>
</organism>
<accession>A0ABW0MF56</accession>
<dbReference type="InterPro" id="IPR042094">
    <property type="entry name" value="T2SS_GspF_sf"/>
</dbReference>
<dbReference type="PANTHER" id="PTHR35007">
    <property type="entry name" value="INTEGRAL MEMBRANE PROTEIN-RELATED"/>
    <property type="match status" value="1"/>
</dbReference>
<keyword evidence="4 6" id="KW-1133">Transmembrane helix</keyword>
<evidence type="ECO:0000313" key="9">
    <source>
        <dbReference type="Proteomes" id="UP001596045"/>
    </source>
</evidence>
<keyword evidence="9" id="KW-1185">Reference proteome</keyword>
<reference evidence="9" key="1">
    <citation type="journal article" date="2019" name="Int. J. Syst. Evol. Microbiol.">
        <title>The Global Catalogue of Microorganisms (GCM) 10K type strain sequencing project: providing services to taxonomists for standard genome sequencing and annotation.</title>
        <authorList>
            <consortium name="The Broad Institute Genomics Platform"/>
            <consortium name="The Broad Institute Genome Sequencing Center for Infectious Disease"/>
            <person name="Wu L."/>
            <person name="Ma J."/>
        </authorList>
    </citation>
    <scope>NUCLEOTIDE SEQUENCE [LARGE SCALE GENOMIC DNA]</scope>
    <source>
        <strain evidence="9">JCM 17066</strain>
    </source>
</reference>
<comment type="subcellular location">
    <subcellularLocation>
        <location evidence="1">Cell membrane</location>
        <topology evidence="1">Multi-pass membrane protein</topology>
    </subcellularLocation>
</comment>
<keyword evidence="3 6" id="KW-0812">Transmembrane</keyword>
<dbReference type="InterPro" id="IPR018076">
    <property type="entry name" value="T2SS_GspF_dom"/>
</dbReference>